<proteinExistence type="predicted"/>
<dbReference type="AlphaFoldDB" id="A0A1J4TSG9"/>
<dbReference type="Proteomes" id="UP000183120">
    <property type="component" value="Unassembled WGS sequence"/>
</dbReference>
<gene>
    <name evidence="3" type="ORF">AUJ73_04450</name>
</gene>
<evidence type="ECO:0000256" key="2">
    <source>
        <dbReference type="SAM" id="SignalP"/>
    </source>
</evidence>
<keyword evidence="2" id="KW-0732">Signal</keyword>
<name>A0A1J4TSG9_9BACT</name>
<dbReference type="STRING" id="1805209.AUJ73_04450"/>
<evidence type="ECO:0000313" key="3">
    <source>
        <dbReference type="EMBL" id="OIO13047.1"/>
    </source>
</evidence>
<organism evidence="3 4">
    <name type="scientific">Candidatus Gottesmanbacteria bacterium CG1_02_37_22</name>
    <dbReference type="NCBI Taxonomy" id="1805209"/>
    <lineage>
        <taxon>Bacteria</taxon>
        <taxon>Candidatus Gottesmaniibacteriota</taxon>
    </lineage>
</organism>
<keyword evidence="1" id="KW-0812">Transmembrane</keyword>
<evidence type="ECO:0000313" key="4">
    <source>
        <dbReference type="Proteomes" id="UP000183120"/>
    </source>
</evidence>
<evidence type="ECO:0000256" key="1">
    <source>
        <dbReference type="SAM" id="Phobius"/>
    </source>
</evidence>
<keyword evidence="1" id="KW-1133">Transmembrane helix</keyword>
<feature type="signal peptide" evidence="2">
    <location>
        <begin position="1"/>
        <end position="21"/>
    </location>
</feature>
<feature type="transmembrane region" description="Helical" evidence="1">
    <location>
        <begin position="31"/>
        <end position="50"/>
    </location>
</feature>
<dbReference type="EMBL" id="MNUY01000070">
    <property type="protein sequence ID" value="OIO13047.1"/>
    <property type="molecule type" value="Genomic_DNA"/>
</dbReference>
<keyword evidence="1" id="KW-0472">Membrane</keyword>
<accession>A0A1J4TSG9</accession>
<protein>
    <submittedName>
        <fullName evidence="3">Uncharacterized protein</fullName>
    </submittedName>
</protein>
<feature type="chain" id="PRO_5012543263" evidence="2">
    <location>
        <begin position="22"/>
        <end position="73"/>
    </location>
</feature>
<comment type="caution">
    <text evidence="3">The sequence shown here is derived from an EMBL/GenBank/DDBJ whole genome shotgun (WGS) entry which is preliminary data.</text>
</comment>
<reference evidence="3 4" key="1">
    <citation type="journal article" date="2016" name="Environ. Microbiol.">
        <title>Genomic resolution of a cold subsurface aquifer community provides metabolic insights for novel microbes adapted to high CO concentrations.</title>
        <authorList>
            <person name="Probst A.J."/>
            <person name="Castelle C.J."/>
            <person name="Singh A."/>
            <person name="Brown C.T."/>
            <person name="Anantharaman K."/>
            <person name="Sharon I."/>
            <person name="Hug L.A."/>
            <person name="Burstein D."/>
            <person name="Emerson J.B."/>
            <person name="Thomas B.C."/>
            <person name="Banfield J.F."/>
        </authorList>
    </citation>
    <scope>NUCLEOTIDE SEQUENCE [LARGE SCALE GENOMIC DNA]</scope>
    <source>
        <strain evidence="3">CG1_02_37_22</strain>
    </source>
</reference>
<sequence>MIKIFLYCVLLFLLFPKPAQAYLDPGTGSYVFQLLVAGLLGSLFFLKSAVKKIKKLISEKFTQKISENPDENK</sequence>